<evidence type="ECO:0000313" key="1">
    <source>
        <dbReference type="EMBL" id="KAH7095466.1"/>
    </source>
</evidence>
<reference evidence="1" key="1">
    <citation type="journal article" date="2021" name="Nat. Commun.">
        <title>Genetic determinants of endophytism in the Arabidopsis root mycobiome.</title>
        <authorList>
            <person name="Mesny F."/>
            <person name="Miyauchi S."/>
            <person name="Thiergart T."/>
            <person name="Pickel B."/>
            <person name="Atanasova L."/>
            <person name="Karlsson M."/>
            <person name="Huettel B."/>
            <person name="Barry K.W."/>
            <person name="Haridas S."/>
            <person name="Chen C."/>
            <person name="Bauer D."/>
            <person name="Andreopoulos W."/>
            <person name="Pangilinan J."/>
            <person name="LaButti K."/>
            <person name="Riley R."/>
            <person name="Lipzen A."/>
            <person name="Clum A."/>
            <person name="Drula E."/>
            <person name="Henrissat B."/>
            <person name="Kohler A."/>
            <person name="Grigoriev I.V."/>
            <person name="Martin F.M."/>
            <person name="Hacquard S."/>
        </authorList>
    </citation>
    <scope>NUCLEOTIDE SEQUENCE</scope>
    <source>
        <strain evidence="1">MPI-SDFR-AT-0120</strain>
    </source>
</reference>
<dbReference type="Proteomes" id="UP000813461">
    <property type="component" value="Unassembled WGS sequence"/>
</dbReference>
<gene>
    <name evidence="1" type="ORF">FB567DRAFT_586787</name>
</gene>
<proteinExistence type="predicted"/>
<sequence>MSTETGVQDFDAICTAIWMMIVYEQQLGDAQFSSYAHHLKGLSSLLRHHCESHPALEQSETSSALMPVVFTRQTQAQSLPGLSIYSARVLIWTALLDAAAAFAGIGGHVNKAILNTVLRCNQSAEGGAKDPVKAFLELHRYSGPLYRLAWGEYPEHELLADVEDRDVYGLLAGCVQLRFMTAQLATEYTRSPAEAAEHAKDVEKAIQGVGATFAELIEVASRLSLATDNQNRLVSNIRAIVPMYHAAVLDFMRLSSTEQGLNGRQRHALKEIMNLAFQSQQHGGDEAVMKLAWPLFIAALETDDMLHRDWILKQFRTISKYGISFQRAHEFLVENLALQLSSAKRICLRTQMEKTARFVLG</sequence>
<dbReference type="EMBL" id="JAGMVJ010000001">
    <property type="protein sequence ID" value="KAH7095466.1"/>
    <property type="molecule type" value="Genomic_DNA"/>
</dbReference>
<keyword evidence="2" id="KW-1185">Reference proteome</keyword>
<dbReference type="AlphaFoldDB" id="A0A8K0W495"/>
<accession>A0A8K0W495</accession>
<dbReference type="OrthoDB" id="648861at2759"/>
<name>A0A8K0W495_9PLEO</name>
<dbReference type="InterPro" id="IPR021858">
    <property type="entry name" value="Fun_TF"/>
</dbReference>
<evidence type="ECO:0000313" key="2">
    <source>
        <dbReference type="Proteomes" id="UP000813461"/>
    </source>
</evidence>
<protein>
    <submittedName>
        <fullName evidence="1">Uncharacterized protein</fullName>
    </submittedName>
</protein>
<dbReference type="Pfam" id="PF11951">
    <property type="entry name" value="Fungal_trans_2"/>
    <property type="match status" value="1"/>
</dbReference>
<organism evidence="1 2">
    <name type="scientific">Paraphoma chrysanthemicola</name>
    <dbReference type="NCBI Taxonomy" id="798071"/>
    <lineage>
        <taxon>Eukaryota</taxon>
        <taxon>Fungi</taxon>
        <taxon>Dikarya</taxon>
        <taxon>Ascomycota</taxon>
        <taxon>Pezizomycotina</taxon>
        <taxon>Dothideomycetes</taxon>
        <taxon>Pleosporomycetidae</taxon>
        <taxon>Pleosporales</taxon>
        <taxon>Pleosporineae</taxon>
        <taxon>Phaeosphaeriaceae</taxon>
        <taxon>Paraphoma</taxon>
    </lineage>
</organism>
<comment type="caution">
    <text evidence="1">The sequence shown here is derived from an EMBL/GenBank/DDBJ whole genome shotgun (WGS) entry which is preliminary data.</text>
</comment>